<evidence type="ECO:0000313" key="8">
    <source>
        <dbReference type="EMBL" id="MEA5478381.1"/>
    </source>
</evidence>
<comment type="caution">
    <text evidence="8">The sequence shown here is derived from an EMBL/GenBank/DDBJ whole genome shotgun (WGS) entry which is preliminary data.</text>
</comment>
<feature type="binding site" evidence="5">
    <location>
        <begin position="60"/>
        <end position="65"/>
    </location>
    <ligand>
        <name>FMN</name>
        <dbReference type="ChEBI" id="CHEBI:58210"/>
    </ligand>
</feature>
<comment type="pathway">
    <text evidence="5">Cofactor metabolism; pyridoxal 5'-phosphate salvage; pyridoxal 5'-phosphate from pyridoxine 5'-phosphate: step 1/1.</text>
</comment>
<dbReference type="GO" id="GO:0004733">
    <property type="term" value="F:pyridoxamine phosphate oxidase activity"/>
    <property type="evidence" value="ECO:0007669"/>
    <property type="project" value="UniProtKB-EC"/>
</dbReference>
<dbReference type="NCBIfam" id="NF004231">
    <property type="entry name" value="PRK05679.1"/>
    <property type="match status" value="1"/>
</dbReference>
<comment type="subunit">
    <text evidence="5">Homodimer.</text>
</comment>
<dbReference type="SUPFAM" id="SSF50475">
    <property type="entry name" value="FMN-binding split barrel"/>
    <property type="match status" value="1"/>
</dbReference>
<feature type="binding site" evidence="5">
    <location>
        <position position="104"/>
    </location>
    <ligand>
        <name>FMN</name>
        <dbReference type="ChEBI" id="CHEBI:58210"/>
    </ligand>
</feature>
<dbReference type="Pfam" id="PF01243">
    <property type="entry name" value="PNPOx_N"/>
    <property type="match status" value="1"/>
</dbReference>
<dbReference type="PANTHER" id="PTHR10851:SF0">
    <property type="entry name" value="PYRIDOXINE-5'-PHOSPHATE OXIDASE"/>
    <property type="match status" value="1"/>
</dbReference>
<evidence type="ECO:0000259" key="6">
    <source>
        <dbReference type="Pfam" id="PF01243"/>
    </source>
</evidence>
<dbReference type="PANTHER" id="PTHR10851">
    <property type="entry name" value="PYRIDOXINE-5-PHOSPHATE OXIDASE"/>
    <property type="match status" value="1"/>
</dbReference>
<evidence type="ECO:0000256" key="1">
    <source>
        <dbReference type="ARBA" id="ARBA00007301"/>
    </source>
</evidence>
<evidence type="ECO:0000313" key="9">
    <source>
        <dbReference type="Proteomes" id="UP001301388"/>
    </source>
</evidence>
<comment type="function">
    <text evidence="5">Catalyzes the oxidation of either pyridoxine 5'-phosphate (PNP) or pyridoxamine 5'-phosphate (PMP) into pyridoxal 5'-phosphate (PLP).</text>
</comment>
<comment type="cofactor">
    <cofactor evidence="5">
        <name>FMN</name>
        <dbReference type="ChEBI" id="CHEBI:58210"/>
    </cofactor>
    <text evidence="5">Binds 1 FMN per subunit.</text>
</comment>
<feature type="binding site" evidence="5">
    <location>
        <position position="82"/>
    </location>
    <ligand>
        <name>FMN</name>
        <dbReference type="ChEBI" id="CHEBI:58210"/>
    </ligand>
</feature>
<sequence>MDIHALREDYKQGELRRKDLLDDPFKQFEKWFQQACNAELLEPNAMTLSTVSEQGQPFMRTVLLKYFDNNGLVFFTNYESRKARQIEINPKVSILFTWLPLQRQVHITGTAEKVTTAESLQYFTSRPRGSQLGAWSSQQSSVISSRQLLLMQFEQVKQKFLDGEIPLPDFWGGYRVVPTSFEFWQGCTNRLHDRFLYTYTPQEEHSWQIQRLAP</sequence>
<comment type="catalytic activity">
    <reaction evidence="5">
        <text>pyridoxine 5'-phosphate + O2 = pyridoxal 5'-phosphate + H2O2</text>
        <dbReference type="Rhea" id="RHEA:15149"/>
        <dbReference type="ChEBI" id="CHEBI:15379"/>
        <dbReference type="ChEBI" id="CHEBI:16240"/>
        <dbReference type="ChEBI" id="CHEBI:58589"/>
        <dbReference type="ChEBI" id="CHEBI:597326"/>
        <dbReference type="EC" id="1.4.3.5"/>
    </reaction>
</comment>
<feature type="domain" description="Pyridoxine 5'-phosphate oxidase dimerisation C-terminal" evidence="7">
    <location>
        <begin position="171"/>
        <end position="214"/>
    </location>
</feature>
<feature type="binding site" evidence="5">
    <location>
        <position position="126"/>
    </location>
    <ligand>
        <name>substrate</name>
    </ligand>
</feature>
<dbReference type="Gene3D" id="2.30.110.10">
    <property type="entry name" value="Electron Transport, Fmn-binding Protein, Chain A"/>
    <property type="match status" value="1"/>
</dbReference>
<evidence type="ECO:0000256" key="4">
    <source>
        <dbReference type="ARBA" id="ARBA00023002"/>
    </source>
</evidence>
<feature type="binding site" evidence="5">
    <location>
        <position position="130"/>
    </location>
    <ligand>
        <name>substrate</name>
    </ligand>
</feature>
<keyword evidence="3 5" id="KW-0288">FMN</keyword>
<gene>
    <name evidence="5 8" type="primary">pdxH</name>
    <name evidence="8" type="ORF">VB774_12205</name>
</gene>
<protein>
    <recommendedName>
        <fullName evidence="5">Pyridoxine/pyridoxamine 5'-phosphate oxidase</fullName>
        <ecNumber evidence="5">1.4.3.5</ecNumber>
    </recommendedName>
    <alternativeName>
        <fullName evidence="5">PNP/PMP oxidase</fullName>
        <shortName evidence="5">PNPOx</shortName>
    </alternativeName>
    <alternativeName>
        <fullName evidence="5">Pyridoxal 5'-phosphate synthase</fullName>
    </alternativeName>
</protein>
<keyword evidence="2 5" id="KW-0285">Flavoprotein</keyword>
<dbReference type="NCBIfam" id="TIGR00558">
    <property type="entry name" value="pdxH"/>
    <property type="match status" value="1"/>
</dbReference>
<comment type="catalytic activity">
    <reaction evidence="5">
        <text>pyridoxamine 5'-phosphate + O2 + H2O = pyridoxal 5'-phosphate + H2O2 + NH4(+)</text>
        <dbReference type="Rhea" id="RHEA:15817"/>
        <dbReference type="ChEBI" id="CHEBI:15377"/>
        <dbReference type="ChEBI" id="CHEBI:15379"/>
        <dbReference type="ChEBI" id="CHEBI:16240"/>
        <dbReference type="ChEBI" id="CHEBI:28938"/>
        <dbReference type="ChEBI" id="CHEBI:58451"/>
        <dbReference type="ChEBI" id="CHEBI:597326"/>
        <dbReference type="EC" id="1.4.3.5"/>
    </reaction>
</comment>
<feature type="binding site" evidence="5">
    <location>
        <begin position="75"/>
        <end position="76"/>
    </location>
    <ligand>
        <name>FMN</name>
        <dbReference type="ChEBI" id="CHEBI:58210"/>
    </ligand>
</feature>
<keyword evidence="4 5" id="KW-0560">Oxidoreductase</keyword>
<feature type="domain" description="Pyridoxamine 5'-phosphate oxidase N-terminal" evidence="6">
    <location>
        <begin position="33"/>
        <end position="159"/>
    </location>
</feature>
<dbReference type="HAMAP" id="MF_01629">
    <property type="entry name" value="PdxH"/>
    <property type="match status" value="1"/>
</dbReference>
<evidence type="ECO:0000256" key="3">
    <source>
        <dbReference type="ARBA" id="ARBA00022643"/>
    </source>
</evidence>
<dbReference type="InterPro" id="IPR019576">
    <property type="entry name" value="Pyridoxamine_oxidase_dimer_C"/>
</dbReference>
<proteinExistence type="inferred from homology"/>
<evidence type="ECO:0000259" key="7">
    <source>
        <dbReference type="Pfam" id="PF10590"/>
    </source>
</evidence>
<dbReference type="InterPro" id="IPR012349">
    <property type="entry name" value="Split_barrel_FMN-bd"/>
</dbReference>
<comment type="pathway">
    <text evidence="5">Cofactor metabolism; pyridoxal 5'-phosphate salvage; pyridoxal 5'-phosphate from pyridoxamine 5'-phosphate: step 1/1.</text>
</comment>
<dbReference type="EC" id="1.4.3.5" evidence="5"/>
<dbReference type="PIRSF" id="PIRSF000190">
    <property type="entry name" value="Pyd_amn-ph_oxd"/>
    <property type="match status" value="1"/>
</dbReference>
<evidence type="ECO:0000256" key="5">
    <source>
        <dbReference type="HAMAP-Rule" id="MF_01629"/>
    </source>
</evidence>
<dbReference type="Pfam" id="PF10590">
    <property type="entry name" value="PNP_phzG_C"/>
    <property type="match status" value="1"/>
</dbReference>
<dbReference type="RefSeq" id="WP_281005940.1">
    <property type="nucleotide sequence ID" value="NZ_JAYGIE010000074.1"/>
</dbReference>
<accession>A0ABU5TJD7</accession>
<organism evidence="8 9">
    <name type="scientific">Pseudanabaena galeata UHCC 0370</name>
    <dbReference type="NCBI Taxonomy" id="3110310"/>
    <lineage>
        <taxon>Bacteria</taxon>
        <taxon>Bacillati</taxon>
        <taxon>Cyanobacteriota</taxon>
        <taxon>Cyanophyceae</taxon>
        <taxon>Pseudanabaenales</taxon>
        <taxon>Pseudanabaenaceae</taxon>
        <taxon>Pseudanabaena</taxon>
    </lineage>
</organism>
<evidence type="ECO:0000256" key="2">
    <source>
        <dbReference type="ARBA" id="ARBA00022630"/>
    </source>
</evidence>
<dbReference type="PROSITE" id="PS01064">
    <property type="entry name" value="PYRIDOX_OXIDASE"/>
    <property type="match status" value="1"/>
</dbReference>
<dbReference type="EMBL" id="JAYGIE010000074">
    <property type="protein sequence ID" value="MEA5478381.1"/>
    <property type="molecule type" value="Genomic_DNA"/>
</dbReference>
<feature type="binding site" evidence="5">
    <location>
        <position position="65"/>
    </location>
    <ligand>
        <name>substrate</name>
    </ligand>
</feature>
<dbReference type="InterPro" id="IPR011576">
    <property type="entry name" value="Pyridox_Oxase_N"/>
</dbReference>
<feature type="binding site" evidence="5">
    <location>
        <position position="194"/>
    </location>
    <ligand>
        <name>FMN</name>
        <dbReference type="ChEBI" id="CHEBI:58210"/>
    </ligand>
</feature>
<feature type="binding site" evidence="5">
    <location>
        <begin position="190"/>
        <end position="192"/>
    </location>
    <ligand>
        <name>substrate</name>
    </ligand>
</feature>
<feature type="binding site" evidence="5">
    <location>
        <begin position="139"/>
        <end position="140"/>
    </location>
    <ligand>
        <name>FMN</name>
        <dbReference type="ChEBI" id="CHEBI:58210"/>
    </ligand>
</feature>
<feature type="binding site" evidence="5">
    <location>
        <position position="122"/>
    </location>
    <ligand>
        <name>substrate</name>
    </ligand>
</feature>
<comment type="similarity">
    <text evidence="1 5">Belongs to the pyridoxamine 5'-phosphate oxidase family.</text>
</comment>
<reference evidence="8 9" key="1">
    <citation type="submission" date="2023-12" db="EMBL/GenBank/DDBJ databases">
        <title>Baltic Sea Cyanobacteria.</title>
        <authorList>
            <person name="Delbaje E."/>
            <person name="Fewer D.P."/>
            <person name="Shishido T.K."/>
        </authorList>
    </citation>
    <scope>NUCLEOTIDE SEQUENCE [LARGE SCALE GENOMIC DNA]</scope>
    <source>
        <strain evidence="8 9">UHCC 0370</strain>
    </source>
</reference>
<dbReference type="Proteomes" id="UP001301388">
    <property type="component" value="Unassembled WGS sequence"/>
</dbReference>
<dbReference type="InterPro" id="IPR000659">
    <property type="entry name" value="Pyridox_Oxase"/>
</dbReference>
<dbReference type="InterPro" id="IPR019740">
    <property type="entry name" value="Pyridox_Oxase_CS"/>
</dbReference>
<feature type="binding site" evidence="5">
    <location>
        <position position="184"/>
    </location>
    <ligand>
        <name>FMN</name>
        <dbReference type="ChEBI" id="CHEBI:58210"/>
    </ligand>
</feature>
<feature type="binding site" evidence="5">
    <location>
        <position position="81"/>
    </location>
    <ligand>
        <name>FMN</name>
        <dbReference type="ChEBI" id="CHEBI:58210"/>
    </ligand>
</feature>
<keyword evidence="9" id="KW-1185">Reference proteome</keyword>
<keyword evidence="5" id="KW-0664">Pyridoxine biosynthesis</keyword>
<name>A0ABU5TJD7_9CYAN</name>